<organism evidence="4 5">
    <name type="scientific">Henriciella algicola</name>
    <dbReference type="NCBI Taxonomy" id="1608422"/>
    <lineage>
        <taxon>Bacteria</taxon>
        <taxon>Pseudomonadati</taxon>
        <taxon>Pseudomonadota</taxon>
        <taxon>Alphaproteobacteria</taxon>
        <taxon>Hyphomonadales</taxon>
        <taxon>Hyphomonadaceae</taxon>
        <taxon>Henriciella</taxon>
    </lineage>
</organism>
<comment type="caution">
    <text evidence="4">The sequence shown here is derived from an EMBL/GenBank/DDBJ whole genome shotgun (WGS) entry which is preliminary data.</text>
</comment>
<comment type="similarity">
    <text evidence="1">Belongs to the metallo-beta-lactamase superfamily. Class-B beta-lactamase family.</text>
</comment>
<sequence>MPRTSLALIAIALAPIQLASAQADETTYALEEVKPDLYRFVAGSYRSMVWVGDEEILLIDTLNTEAATWLKKELDRQFALPVRYVVYSHNHHDHAYGAEVFDAPNTVFVAHEMAAENLAMSGAQTILPDITFEDELALKLDGETLRLRYHGPNNGYGSVSMHFEDQDVMFVVDWALIGRMPYEDMKGYDIEGMIRSTKDILKLDWDMFVGGHADIGGREGVEHYLGYITQLYDGVRNGMIAGQSLETLQGELRLDAYSDLRNYEDWRAQNIAGVYRILEDRSYMLMRPEVVDPTTE</sequence>
<dbReference type="Proteomes" id="UP000265845">
    <property type="component" value="Unassembled WGS sequence"/>
</dbReference>
<dbReference type="PANTHER" id="PTHR42951">
    <property type="entry name" value="METALLO-BETA-LACTAMASE DOMAIN-CONTAINING"/>
    <property type="match status" value="1"/>
</dbReference>
<dbReference type="GO" id="GO:0016787">
    <property type="term" value="F:hydrolase activity"/>
    <property type="evidence" value="ECO:0007669"/>
    <property type="project" value="UniProtKB-KW"/>
</dbReference>
<reference evidence="4 5" key="1">
    <citation type="submission" date="2018-08" db="EMBL/GenBank/DDBJ databases">
        <title>Henriciella mobilis sp. nov., isolated from seawater.</title>
        <authorList>
            <person name="Cheng H."/>
            <person name="Wu Y.-H."/>
            <person name="Xu X.-W."/>
            <person name="Guo L.-L."/>
        </authorList>
    </citation>
    <scope>NUCLEOTIDE SEQUENCE [LARGE SCALE GENOMIC DNA]</scope>
    <source>
        <strain evidence="4 5">CCUG67844</strain>
    </source>
</reference>
<dbReference type="Gene3D" id="3.60.15.10">
    <property type="entry name" value="Ribonuclease Z/Hydroxyacylglutathione hydrolase-like"/>
    <property type="match status" value="1"/>
</dbReference>
<dbReference type="PANTHER" id="PTHR42951:SF4">
    <property type="entry name" value="ACYL-COENZYME A THIOESTERASE MBLAC2"/>
    <property type="match status" value="1"/>
</dbReference>
<dbReference type="GO" id="GO:0017001">
    <property type="term" value="P:antibiotic catabolic process"/>
    <property type="evidence" value="ECO:0007669"/>
    <property type="project" value="UniProtKB-ARBA"/>
</dbReference>
<feature type="chain" id="PRO_5017326052" evidence="2">
    <location>
        <begin position="24"/>
        <end position="296"/>
    </location>
</feature>
<gene>
    <name evidence="4" type="ORF">D1222_09985</name>
</gene>
<dbReference type="OrthoDB" id="7253658at2"/>
<keyword evidence="2" id="KW-0732">Signal</keyword>
<evidence type="ECO:0000313" key="5">
    <source>
        <dbReference type="Proteomes" id="UP000265845"/>
    </source>
</evidence>
<feature type="signal peptide" evidence="2">
    <location>
        <begin position="1"/>
        <end position="23"/>
    </location>
</feature>
<keyword evidence="5" id="KW-1185">Reference proteome</keyword>
<dbReference type="AlphaFoldDB" id="A0A399RFR1"/>
<proteinExistence type="inferred from homology"/>
<dbReference type="InterPro" id="IPR036866">
    <property type="entry name" value="RibonucZ/Hydroxyglut_hydro"/>
</dbReference>
<evidence type="ECO:0000259" key="3">
    <source>
        <dbReference type="SMART" id="SM00849"/>
    </source>
</evidence>
<feature type="domain" description="Metallo-beta-lactamase" evidence="3">
    <location>
        <begin position="45"/>
        <end position="212"/>
    </location>
</feature>
<evidence type="ECO:0000256" key="1">
    <source>
        <dbReference type="ARBA" id="ARBA00005250"/>
    </source>
</evidence>
<keyword evidence="4" id="KW-0378">Hydrolase</keyword>
<dbReference type="EMBL" id="QWGA01000007">
    <property type="protein sequence ID" value="RIJ28705.1"/>
    <property type="molecule type" value="Genomic_DNA"/>
</dbReference>
<accession>A0A399RFR1</accession>
<dbReference type="RefSeq" id="WP_119454128.1">
    <property type="nucleotide sequence ID" value="NZ_QWGA01000007.1"/>
</dbReference>
<name>A0A399RFR1_9PROT</name>
<evidence type="ECO:0000313" key="4">
    <source>
        <dbReference type="EMBL" id="RIJ28705.1"/>
    </source>
</evidence>
<dbReference type="InterPro" id="IPR001279">
    <property type="entry name" value="Metallo-B-lactamas"/>
</dbReference>
<dbReference type="InterPro" id="IPR050855">
    <property type="entry name" value="NDM-1-like"/>
</dbReference>
<dbReference type="SMART" id="SM00849">
    <property type="entry name" value="Lactamase_B"/>
    <property type="match status" value="1"/>
</dbReference>
<dbReference type="SUPFAM" id="SSF56281">
    <property type="entry name" value="Metallo-hydrolase/oxidoreductase"/>
    <property type="match status" value="1"/>
</dbReference>
<protein>
    <submittedName>
        <fullName evidence="4">MBL fold metallo-hydrolase</fullName>
    </submittedName>
</protein>
<evidence type="ECO:0000256" key="2">
    <source>
        <dbReference type="SAM" id="SignalP"/>
    </source>
</evidence>
<dbReference type="Pfam" id="PF00753">
    <property type="entry name" value="Lactamase_B"/>
    <property type="match status" value="1"/>
</dbReference>